<keyword evidence="1" id="KW-0472">Membrane</keyword>
<feature type="transmembrane region" description="Helical" evidence="1">
    <location>
        <begin position="42"/>
        <end position="61"/>
    </location>
</feature>
<dbReference type="Proteomes" id="UP000479241">
    <property type="component" value="Unassembled WGS sequence"/>
</dbReference>
<comment type="caution">
    <text evidence="2">The sequence shown here is derived from an EMBL/GenBank/DDBJ whole genome shotgun (WGS) entry which is preliminary data.</text>
</comment>
<proteinExistence type="predicted"/>
<keyword evidence="1" id="KW-0812">Transmembrane</keyword>
<dbReference type="EMBL" id="JAAGWG010000013">
    <property type="protein sequence ID" value="NEK86182.1"/>
    <property type="molecule type" value="Genomic_DNA"/>
</dbReference>
<protein>
    <submittedName>
        <fullName evidence="2">Uncharacterized protein</fullName>
    </submittedName>
</protein>
<feature type="transmembrane region" description="Helical" evidence="1">
    <location>
        <begin position="73"/>
        <end position="90"/>
    </location>
</feature>
<accession>A0A6L9W306</accession>
<name>A0A6L9W306_9ACTN</name>
<gene>
    <name evidence="2" type="ORF">GCU60_10480</name>
</gene>
<keyword evidence="1" id="KW-1133">Transmembrane helix</keyword>
<organism evidence="2 3">
    <name type="scientific">Blastococcus saxobsidens</name>
    <dbReference type="NCBI Taxonomy" id="138336"/>
    <lineage>
        <taxon>Bacteria</taxon>
        <taxon>Bacillati</taxon>
        <taxon>Actinomycetota</taxon>
        <taxon>Actinomycetes</taxon>
        <taxon>Geodermatophilales</taxon>
        <taxon>Geodermatophilaceae</taxon>
        <taxon>Blastococcus</taxon>
    </lineage>
</organism>
<reference evidence="2 3" key="1">
    <citation type="submission" date="2019-12" db="EMBL/GenBank/DDBJ databases">
        <title>the WGS of Blastococcus saxobsidens 67B17.</title>
        <authorList>
            <person name="Jiang Z."/>
        </authorList>
    </citation>
    <scope>NUCLEOTIDE SEQUENCE [LARGE SCALE GENOMIC DNA]</scope>
    <source>
        <strain evidence="2 3">67B17</strain>
    </source>
</reference>
<evidence type="ECO:0000256" key="1">
    <source>
        <dbReference type="SAM" id="Phobius"/>
    </source>
</evidence>
<sequence>MADYSEFPTTPTRWQEQEWLAVSQLDTEDRPQPPARRKVDPLSLVAGLVFIVLAITGMVGADLPLWLFDDGGLLWLVLIGAGVALMARELRKARGRS</sequence>
<evidence type="ECO:0000313" key="2">
    <source>
        <dbReference type="EMBL" id="NEK86182.1"/>
    </source>
</evidence>
<dbReference type="RefSeq" id="WP_163204924.1">
    <property type="nucleotide sequence ID" value="NZ_JAAGWG010000013.1"/>
</dbReference>
<evidence type="ECO:0000313" key="3">
    <source>
        <dbReference type="Proteomes" id="UP000479241"/>
    </source>
</evidence>
<dbReference type="AlphaFoldDB" id="A0A6L9W306"/>